<organism evidence="2 3">
    <name type="scientific">Mycena albidolilacea</name>
    <dbReference type="NCBI Taxonomy" id="1033008"/>
    <lineage>
        <taxon>Eukaryota</taxon>
        <taxon>Fungi</taxon>
        <taxon>Dikarya</taxon>
        <taxon>Basidiomycota</taxon>
        <taxon>Agaricomycotina</taxon>
        <taxon>Agaricomycetes</taxon>
        <taxon>Agaricomycetidae</taxon>
        <taxon>Agaricales</taxon>
        <taxon>Marasmiineae</taxon>
        <taxon>Mycenaceae</taxon>
        <taxon>Mycena</taxon>
    </lineage>
</organism>
<evidence type="ECO:0000313" key="3">
    <source>
        <dbReference type="Proteomes" id="UP001218218"/>
    </source>
</evidence>
<gene>
    <name evidence="2" type="ORF">DFH08DRAFT_334672</name>
</gene>
<proteinExistence type="predicted"/>
<keyword evidence="1" id="KW-0732">Signal</keyword>
<evidence type="ECO:0000313" key="2">
    <source>
        <dbReference type="EMBL" id="KAJ7326187.1"/>
    </source>
</evidence>
<sequence>MRVASISTSILLAVSSVSAGSVIPKELADLATRGEPDRVAILGALQTFITDFSYPRLADIAKNITYSGFADTINGRLDITQEYNGNELNVEYIFGFAAACAALNTTLLLGYPVNQTVFALAIDPPVVSISAIANYDWKGDIGVQPLQVDTWFRYDDDLKLVGYDISMRRFSWLFETITPLIGAGIAKELNITGPDALDYERLMQTRAALDICAAHDQYCTGENQQYATHAECIDTLQNKKPLGKPWAMGIDNTMCRWVHFGMLQYRPAVHCPHVGPTGGDMCNERSYYAATLNNPFALPFAAGA</sequence>
<keyword evidence="3" id="KW-1185">Reference proteome</keyword>
<feature type="chain" id="PRO_5042175871" evidence="1">
    <location>
        <begin position="20"/>
        <end position="304"/>
    </location>
</feature>
<comment type="caution">
    <text evidence="2">The sequence shown here is derived from an EMBL/GenBank/DDBJ whole genome shotgun (WGS) entry which is preliminary data.</text>
</comment>
<reference evidence="2" key="1">
    <citation type="submission" date="2023-03" db="EMBL/GenBank/DDBJ databases">
        <title>Massive genome expansion in bonnet fungi (Mycena s.s.) driven by repeated elements and novel gene families across ecological guilds.</title>
        <authorList>
            <consortium name="Lawrence Berkeley National Laboratory"/>
            <person name="Harder C.B."/>
            <person name="Miyauchi S."/>
            <person name="Viragh M."/>
            <person name="Kuo A."/>
            <person name="Thoen E."/>
            <person name="Andreopoulos B."/>
            <person name="Lu D."/>
            <person name="Skrede I."/>
            <person name="Drula E."/>
            <person name="Henrissat B."/>
            <person name="Morin E."/>
            <person name="Kohler A."/>
            <person name="Barry K."/>
            <person name="LaButti K."/>
            <person name="Morin E."/>
            <person name="Salamov A."/>
            <person name="Lipzen A."/>
            <person name="Mereny Z."/>
            <person name="Hegedus B."/>
            <person name="Baldrian P."/>
            <person name="Stursova M."/>
            <person name="Weitz H."/>
            <person name="Taylor A."/>
            <person name="Grigoriev I.V."/>
            <person name="Nagy L.G."/>
            <person name="Martin F."/>
            <person name="Kauserud H."/>
        </authorList>
    </citation>
    <scope>NUCLEOTIDE SEQUENCE</scope>
    <source>
        <strain evidence="2">CBHHK002</strain>
    </source>
</reference>
<dbReference type="EMBL" id="JARIHO010000042">
    <property type="protein sequence ID" value="KAJ7326187.1"/>
    <property type="molecule type" value="Genomic_DNA"/>
</dbReference>
<accession>A0AAD7EHJ3</accession>
<dbReference type="AlphaFoldDB" id="A0AAD7EHJ3"/>
<name>A0AAD7EHJ3_9AGAR</name>
<feature type="signal peptide" evidence="1">
    <location>
        <begin position="1"/>
        <end position="19"/>
    </location>
</feature>
<evidence type="ECO:0000256" key="1">
    <source>
        <dbReference type="SAM" id="SignalP"/>
    </source>
</evidence>
<dbReference type="Proteomes" id="UP001218218">
    <property type="component" value="Unassembled WGS sequence"/>
</dbReference>
<protein>
    <submittedName>
        <fullName evidence="2">Uncharacterized protein</fullName>
    </submittedName>
</protein>